<keyword evidence="6 7" id="KW-0539">Nucleus</keyword>
<dbReference type="EMBL" id="FZQP02001582">
    <property type="protein sequence ID" value="VVC93289.1"/>
    <property type="molecule type" value="Genomic_DNA"/>
</dbReference>
<evidence type="ECO:0000313" key="11">
    <source>
        <dbReference type="Proteomes" id="UP000324832"/>
    </source>
</evidence>
<proteinExistence type="inferred from homology"/>
<keyword evidence="7" id="KW-0067">ATP-binding</keyword>
<evidence type="ECO:0000256" key="8">
    <source>
        <dbReference type="SAM" id="MobiDB-lite"/>
    </source>
</evidence>
<dbReference type="PANTHER" id="PTHR10763">
    <property type="entry name" value="CELL DIVISION CONTROL PROTEIN 6-RELATED"/>
    <property type="match status" value="1"/>
</dbReference>
<dbReference type="Proteomes" id="UP000324832">
    <property type="component" value="Unassembled WGS sequence"/>
</dbReference>
<keyword evidence="5 7" id="KW-0238">DNA-binding</keyword>
<evidence type="ECO:0000256" key="5">
    <source>
        <dbReference type="ARBA" id="ARBA00023125"/>
    </source>
</evidence>
<dbReference type="GO" id="GO:0033314">
    <property type="term" value="P:mitotic DNA replication checkpoint signaling"/>
    <property type="evidence" value="ECO:0007669"/>
    <property type="project" value="TreeGrafter"/>
</dbReference>
<name>A0A5E4Q4T9_9NEOP</name>
<dbReference type="InterPro" id="IPR003593">
    <property type="entry name" value="AAA+_ATPase"/>
</dbReference>
<evidence type="ECO:0000256" key="3">
    <source>
        <dbReference type="ARBA" id="ARBA00019081"/>
    </source>
</evidence>
<evidence type="ECO:0000256" key="2">
    <source>
        <dbReference type="ARBA" id="ARBA00008398"/>
    </source>
</evidence>
<dbReference type="InterPro" id="IPR001025">
    <property type="entry name" value="BAH_dom"/>
</dbReference>
<protein>
    <recommendedName>
        <fullName evidence="3 7">Origin recognition complex subunit 1</fullName>
    </recommendedName>
</protein>
<feature type="domain" description="BAH" evidence="9">
    <location>
        <begin position="39"/>
        <end position="170"/>
    </location>
</feature>
<keyword evidence="11" id="KW-1185">Reference proteome</keyword>
<dbReference type="GO" id="GO:0005524">
    <property type="term" value="F:ATP binding"/>
    <property type="evidence" value="ECO:0007669"/>
    <property type="project" value="UniProtKB-KW"/>
</dbReference>
<dbReference type="GO" id="GO:0003682">
    <property type="term" value="F:chromatin binding"/>
    <property type="evidence" value="ECO:0007669"/>
    <property type="project" value="InterPro"/>
</dbReference>
<dbReference type="Pfam" id="PF01426">
    <property type="entry name" value="BAH"/>
    <property type="match status" value="1"/>
</dbReference>
<dbReference type="PROSITE" id="PS51038">
    <property type="entry name" value="BAH"/>
    <property type="match status" value="1"/>
</dbReference>
<dbReference type="InterPro" id="IPR027417">
    <property type="entry name" value="P-loop_NTPase"/>
</dbReference>
<keyword evidence="7" id="KW-0547">Nucleotide-binding</keyword>
<dbReference type="Gene3D" id="3.40.50.300">
    <property type="entry name" value="P-loop containing nucleotide triphosphate hydrolases"/>
    <property type="match status" value="1"/>
</dbReference>
<evidence type="ECO:0000259" key="9">
    <source>
        <dbReference type="PROSITE" id="PS51038"/>
    </source>
</evidence>
<dbReference type="SMART" id="SM00439">
    <property type="entry name" value="BAH"/>
    <property type="match status" value="1"/>
</dbReference>
<dbReference type="GO" id="GO:0006270">
    <property type="term" value="P:DNA replication initiation"/>
    <property type="evidence" value="ECO:0007669"/>
    <property type="project" value="TreeGrafter"/>
</dbReference>
<gene>
    <name evidence="10" type="ORF">LSINAPIS_LOCUS5513</name>
</gene>
<evidence type="ECO:0000256" key="4">
    <source>
        <dbReference type="ARBA" id="ARBA00022705"/>
    </source>
</evidence>
<organism evidence="10 11">
    <name type="scientific">Leptidea sinapis</name>
    <dbReference type="NCBI Taxonomy" id="189913"/>
    <lineage>
        <taxon>Eukaryota</taxon>
        <taxon>Metazoa</taxon>
        <taxon>Ecdysozoa</taxon>
        <taxon>Arthropoda</taxon>
        <taxon>Hexapoda</taxon>
        <taxon>Insecta</taxon>
        <taxon>Pterygota</taxon>
        <taxon>Neoptera</taxon>
        <taxon>Endopterygota</taxon>
        <taxon>Lepidoptera</taxon>
        <taxon>Glossata</taxon>
        <taxon>Ditrysia</taxon>
        <taxon>Papilionoidea</taxon>
        <taxon>Pieridae</taxon>
        <taxon>Dismorphiinae</taxon>
        <taxon>Leptidea</taxon>
    </lineage>
</organism>
<dbReference type="SUPFAM" id="SSF52540">
    <property type="entry name" value="P-loop containing nucleoside triphosphate hydrolases"/>
    <property type="match status" value="1"/>
</dbReference>
<dbReference type="InterPro" id="IPR003959">
    <property type="entry name" value="ATPase_AAA_core"/>
</dbReference>
<dbReference type="InterPro" id="IPR050311">
    <property type="entry name" value="ORC1/CDC6"/>
</dbReference>
<comment type="subcellular location">
    <subcellularLocation>
        <location evidence="1 7">Nucleus</location>
    </subcellularLocation>
</comment>
<keyword evidence="4 7" id="KW-0235">DNA replication</keyword>
<accession>A0A5E4Q4T9</accession>
<evidence type="ECO:0000256" key="6">
    <source>
        <dbReference type="ARBA" id="ARBA00023242"/>
    </source>
</evidence>
<dbReference type="GO" id="GO:0005664">
    <property type="term" value="C:nuclear origin of replication recognition complex"/>
    <property type="evidence" value="ECO:0007669"/>
    <property type="project" value="TreeGrafter"/>
</dbReference>
<comment type="similarity">
    <text evidence="2 7">Belongs to the ORC1 family.</text>
</comment>
<evidence type="ECO:0000256" key="1">
    <source>
        <dbReference type="ARBA" id="ARBA00004123"/>
    </source>
</evidence>
<sequence length="724" mass="81737">MPRKRVASKAFCWLSETVIIEQKVSNSFQYYTKFHFNDIIAEVGDFVLISNADSAEPDTEEGCDAAKIITLYEDADNKYDPYRAKVQWYSKPTDIPKGCLNNVHIDFFEKEVLEDYRPFDTDVSIETFFKKCQITLTFTKDTNDYMKHKSYNYICRYRILPITKRKFSIEPVLEEERKALQLLVTPRKMTRTPTSATPTTPPSLVKRMGRISISERSWSVSKNDGTKLLLKRAILTDKNDKEIIKTPIDYQSPVKETPKSSKKLSKKIIEEILSMELKENSEDELPTLIIRQHTPSTPKRKTPLKKSIEETPKKVLVFEDENNDIYSTRSKRATRSIITYKEPEISPIKRTPQRRARNVSEDNDDFMLTPKSQKTPCTPKTPRNRGSITRTPKSVRRILTKDLTPTLHTRTHSLNNVDENQLEEILTFVRSRLLANRSGCMYISGMPGTGKTATVNTALKILKEEADLPEFQLVEINGMRIAEPRQAYVQIYKQLTGKTVVWEQASTLLNKRFTNPGPRRTPTVLLVDEWAANKTALLSVLAVANTMDLPERALAARVASRFGLIRLTFESYTYTQLQCIVATKLAGANVTALELAGDKQAGLKEVQGALEEAASTVAVRAIRNCSPAEKLMLRAVAAEVERTGSEETTLTRALMTAAAIVALDGRPYRSAPNIRAPTPSQAFAICSRLAADNLLLLHPKPSEPRLLLVCTADDVHYGTRQITV</sequence>
<reference evidence="10 11" key="1">
    <citation type="submission" date="2017-07" db="EMBL/GenBank/DDBJ databases">
        <authorList>
            <person name="Talla V."/>
            <person name="Backstrom N."/>
        </authorList>
    </citation>
    <scope>NUCLEOTIDE SEQUENCE [LARGE SCALE GENOMIC DNA]</scope>
</reference>
<evidence type="ECO:0000313" key="10">
    <source>
        <dbReference type="EMBL" id="VVC93289.1"/>
    </source>
</evidence>
<dbReference type="AlphaFoldDB" id="A0A5E4Q4T9"/>
<dbReference type="InterPro" id="IPR043151">
    <property type="entry name" value="BAH_sf"/>
</dbReference>
<dbReference type="Gene3D" id="2.30.30.490">
    <property type="match status" value="1"/>
</dbReference>
<dbReference type="GO" id="GO:0016887">
    <property type="term" value="F:ATP hydrolysis activity"/>
    <property type="evidence" value="ECO:0007669"/>
    <property type="project" value="InterPro"/>
</dbReference>
<comment type="function">
    <text evidence="7">Component of the origin recognition complex (ORC) that binds origins of replication. DNA-binding is ATP-dependent, however specific DNA sequences that define origins of replication have not been identified so far. ORC is required to assemble the pre-replication complex necessary to initiate DNA replication.</text>
</comment>
<evidence type="ECO:0000256" key="7">
    <source>
        <dbReference type="RuleBase" id="RU365058"/>
    </source>
</evidence>
<feature type="region of interest" description="Disordered" evidence="8">
    <location>
        <begin position="350"/>
        <end position="390"/>
    </location>
</feature>
<dbReference type="SMART" id="SM00382">
    <property type="entry name" value="AAA"/>
    <property type="match status" value="1"/>
</dbReference>
<comment type="subunit">
    <text evidence="7">ORC is composed of six subunits.</text>
</comment>
<dbReference type="Pfam" id="PF00004">
    <property type="entry name" value="AAA"/>
    <property type="match status" value="1"/>
</dbReference>
<dbReference type="PANTHER" id="PTHR10763:SF23">
    <property type="entry name" value="ORIGIN RECOGNITION COMPLEX SUBUNIT 1"/>
    <property type="match status" value="1"/>
</dbReference>
<dbReference type="GO" id="GO:0003688">
    <property type="term" value="F:DNA replication origin binding"/>
    <property type="evidence" value="ECO:0007669"/>
    <property type="project" value="TreeGrafter"/>
</dbReference>